<sequence>MIIYLGADHRGFALKEELKAFLFDRGYDVVDMGNEVEEEGDDYPDFAAAVADAVSNNPVEDRGIVICGSGVGVDIVANKFIDIRSALISNSDQAKAARNDDDANVLALAADFLDADTAKAIVDAFIETAPRRMKKRRILHNPPRKRGFLSY</sequence>
<evidence type="ECO:0000313" key="2">
    <source>
        <dbReference type="EMBL" id="KKU89334.1"/>
    </source>
</evidence>
<accession>A0A0G1U5K3</accession>
<comment type="caution">
    <text evidence="2">The sequence shown here is derived from an EMBL/GenBank/DDBJ whole genome shotgun (WGS) entry which is preliminary data.</text>
</comment>
<dbReference type="Proteomes" id="UP000033882">
    <property type="component" value="Unassembled WGS sequence"/>
</dbReference>
<dbReference type="Pfam" id="PF02502">
    <property type="entry name" value="LacAB_rpiB"/>
    <property type="match status" value="1"/>
</dbReference>
<evidence type="ECO:0000313" key="3">
    <source>
        <dbReference type="Proteomes" id="UP000033882"/>
    </source>
</evidence>
<evidence type="ECO:0000256" key="1">
    <source>
        <dbReference type="ARBA" id="ARBA00008754"/>
    </source>
</evidence>
<dbReference type="SUPFAM" id="SSF89623">
    <property type="entry name" value="Ribose/Galactose isomerase RpiB/AlsB"/>
    <property type="match status" value="1"/>
</dbReference>
<dbReference type="PIRSF" id="PIRSF005384">
    <property type="entry name" value="RpiB_LacA_B"/>
    <property type="match status" value="1"/>
</dbReference>
<dbReference type="InterPro" id="IPR003500">
    <property type="entry name" value="RpiB_LacA_LacB"/>
</dbReference>
<dbReference type="Gene3D" id="3.40.1400.10">
    <property type="entry name" value="Sugar-phosphate isomerase, RpiB/LacA/LacB"/>
    <property type="match status" value="1"/>
</dbReference>
<dbReference type="NCBIfam" id="TIGR00689">
    <property type="entry name" value="rpiB_lacA_lacB"/>
    <property type="match status" value="1"/>
</dbReference>
<dbReference type="NCBIfam" id="NF004051">
    <property type="entry name" value="PRK05571.1"/>
    <property type="match status" value="1"/>
</dbReference>
<dbReference type="PANTHER" id="PTHR30345">
    <property type="entry name" value="RIBOSE-5-PHOSPHATE ISOMERASE B"/>
    <property type="match status" value="1"/>
</dbReference>
<dbReference type="PANTHER" id="PTHR30345:SF0">
    <property type="entry name" value="DNA DAMAGE-REPAIR_TOLERATION PROTEIN DRT102"/>
    <property type="match status" value="1"/>
</dbReference>
<dbReference type="InterPro" id="IPR036569">
    <property type="entry name" value="RpiB_LacA_LacB_sf"/>
</dbReference>
<organism evidence="2 3">
    <name type="scientific">Candidatus Wolfebacteria bacterium GW2011_GWA2_47_9b</name>
    <dbReference type="NCBI Taxonomy" id="1619005"/>
    <lineage>
        <taxon>Bacteria</taxon>
        <taxon>Candidatus Wolfeibacteriota</taxon>
    </lineage>
</organism>
<gene>
    <name evidence="2" type="ORF">UY19_C0016G0020</name>
</gene>
<proteinExistence type="inferred from homology"/>
<reference evidence="2 3" key="1">
    <citation type="journal article" date="2015" name="Nature">
        <title>rRNA introns, odd ribosomes, and small enigmatic genomes across a large radiation of phyla.</title>
        <authorList>
            <person name="Brown C.T."/>
            <person name="Hug L.A."/>
            <person name="Thomas B.C."/>
            <person name="Sharon I."/>
            <person name="Castelle C.J."/>
            <person name="Singh A."/>
            <person name="Wilkins M.J."/>
            <person name="Williams K.H."/>
            <person name="Banfield J.F."/>
        </authorList>
    </citation>
    <scope>NUCLEOTIDE SEQUENCE [LARGE SCALE GENOMIC DNA]</scope>
</reference>
<keyword evidence="2" id="KW-0413">Isomerase</keyword>
<dbReference type="GO" id="GO:0005975">
    <property type="term" value="P:carbohydrate metabolic process"/>
    <property type="evidence" value="ECO:0007669"/>
    <property type="project" value="InterPro"/>
</dbReference>
<comment type="similarity">
    <text evidence="1">Belongs to the LacAB/RpiB family.</text>
</comment>
<dbReference type="EMBL" id="LCPB01000016">
    <property type="protein sequence ID" value="KKU89334.1"/>
    <property type="molecule type" value="Genomic_DNA"/>
</dbReference>
<dbReference type="GO" id="GO:0016861">
    <property type="term" value="F:intramolecular oxidoreductase activity, interconverting aldoses and ketoses"/>
    <property type="evidence" value="ECO:0007669"/>
    <property type="project" value="UniProtKB-ARBA"/>
</dbReference>
<dbReference type="AlphaFoldDB" id="A0A0G1U5K3"/>
<name>A0A0G1U5K3_9BACT</name>
<protein>
    <submittedName>
        <fullName evidence="2">Ribose 5-phosphate isomerase B</fullName>
    </submittedName>
</protein>